<evidence type="ECO:0000313" key="2">
    <source>
        <dbReference type="Proteomes" id="UP000515204"/>
    </source>
</evidence>
<dbReference type="OrthoDB" id="382863at2759"/>
<dbReference type="InterPro" id="IPR056299">
    <property type="entry name" value="CFAP61_dimer"/>
</dbReference>
<organism evidence="2 3">
    <name type="scientific">Dinoponera quadriceps</name>
    <name type="common">South American ant</name>
    <dbReference type="NCBI Taxonomy" id="609295"/>
    <lineage>
        <taxon>Eukaryota</taxon>
        <taxon>Metazoa</taxon>
        <taxon>Ecdysozoa</taxon>
        <taxon>Arthropoda</taxon>
        <taxon>Hexapoda</taxon>
        <taxon>Insecta</taxon>
        <taxon>Pterygota</taxon>
        <taxon>Neoptera</taxon>
        <taxon>Endopterygota</taxon>
        <taxon>Hymenoptera</taxon>
        <taxon>Apocrita</taxon>
        <taxon>Aculeata</taxon>
        <taxon>Formicoidea</taxon>
        <taxon>Formicidae</taxon>
        <taxon>Ponerinae</taxon>
        <taxon>Ponerini</taxon>
        <taxon>Dinoponera</taxon>
    </lineage>
</organism>
<dbReference type="KEGG" id="dqu:106742752"/>
<dbReference type="InterPro" id="IPR036188">
    <property type="entry name" value="FAD/NAD-bd_sf"/>
</dbReference>
<dbReference type="SUPFAM" id="SSF51905">
    <property type="entry name" value="FAD/NAD(P)-binding domain"/>
    <property type="match status" value="1"/>
</dbReference>
<dbReference type="RefSeq" id="XP_014471471.1">
    <property type="nucleotide sequence ID" value="XM_014615985.1"/>
</dbReference>
<protein>
    <submittedName>
        <fullName evidence="3">Cilia- and flagella-associated protein 61-like isoform X1</fullName>
    </submittedName>
</protein>
<dbReference type="PANTHER" id="PTHR21178">
    <property type="entry name" value="CILIA- AND FLAGELLA-ASSOCIATED PROTEIN 61"/>
    <property type="match status" value="1"/>
</dbReference>
<dbReference type="Pfam" id="PF23150">
    <property type="entry name" value="CFAP61_dimer"/>
    <property type="match status" value="1"/>
</dbReference>
<keyword evidence="2" id="KW-1185">Reference proteome</keyword>
<proteinExistence type="predicted"/>
<dbReference type="GeneID" id="106742752"/>
<dbReference type="PANTHER" id="PTHR21178:SF8">
    <property type="entry name" value="CILIA- AND FLAGELLA-ASSOCIATED PROTEIN 61"/>
    <property type="match status" value="1"/>
</dbReference>
<accession>A0A6P3WZD4</accession>
<reference evidence="3" key="1">
    <citation type="submission" date="2025-08" db="UniProtKB">
        <authorList>
            <consortium name="RefSeq"/>
        </authorList>
    </citation>
    <scope>IDENTIFICATION</scope>
</reference>
<evidence type="ECO:0000259" key="1">
    <source>
        <dbReference type="Pfam" id="PF23150"/>
    </source>
</evidence>
<dbReference type="AlphaFoldDB" id="A0A6P3WZD4"/>
<dbReference type="InterPro" id="IPR038884">
    <property type="entry name" value="CFAP61"/>
</dbReference>
<dbReference type="Gene3D" id="3.50.50.60">
    <property type="entry name" value="FAD/NAD(P)-binding domain"/>
    <property type="match status" value="2"/>
</dbReference>
<feature type="domain" description="CFAP61 dimerisation" evidence="1">
    <location>
        <begin position="557"/>
        <end position="656"/>
    </location>
</feature>
<evidence type="ECO:0000313" key="3">
    <source>
        <dbReference type="RefSeq" id="XP_014471471.1"/>
    </source>
</evidence>
<sequence>MKVLHDSFETSCAYGHISVSENEISLESRQQYSSLCLITHHIHTHSAEKQVDFVKSRYHVEDYVSMQSIHQDDYGRLLHFVLTPIFFVYRRFFFCEIARLSGLTVIFYRLHHEDESALTRKRPLASCLDDMIPVNPRKQAGYRFPDISGKIEENRENDAKDDDMFSLFMMSPRLAMMPSANIDLRIIVVGASDCGIAFAEYLVLRSTYRYTNLTLISPHGLPYDNKCTGTSLLPFRGKFCPEYRHCVAVRAWINIVYGTMTTINRKEKYVTVKNQGNLAYDYLVLTCGLQYQRPTLREDTKARERGEEVTAESLTELPWNCLTINDDTEAFICLRKIRWLTEDFKKERAILFYGHNIDCYCAFRGLLEFGVNFSWITLIEPSLNPDETRDDVFCCDREVDEAVTNAVLRSGVRVLSGWCLVNWILTQDADGQTMIESVVIEKEGETKTLVCDVLLNFHEKTVNLDAFLAFCRAGLIFDGSLIIDPECRTNDPFIFAAGTLTKYSRKFHAESSQHMYLSSAEVGERLAEILRRVIGIQQSDEEISALSVKEKTCLTPPVFRAPVVVACILPGDYHYLHVHKSGRETSYGTAIKPTGEAFVTGSCTSQIGYFHIRLNSYDSVDIITCFSKKTFEVQDMIALYGKHESMLNELKFRFKVSTLIVETIRKETLSHLSLIRNEFLIHDLFSRDQSSSISDFYAYFREPWATAIYHDRFECLRVENRAALLSRMYDCSDSLVDDCMRALVKSKWQEIPEQDRRHIESRYAGSIYHRELEGNLINFLEFYESDLQMYCTPYKQRQMCTDIEENPLYFEQ</sequence>
<gene>
    <name evidence="3" type="primary">LOC106742752</name>
</gene>
<dbReference type="Proteomes" id="UP000515204">
    <property type="component" value="Unplaced"/>
</dbReference>
<name>A0A6P3WZD4_DINQU</name>